<dbReference type="GO" id="GO:0004519">
    <property type="term" value="F:endonuclease activity"/>
    <property type="evidence" value="ECO:0007669"/>
    <property type="project" value="UniProtKB-KW"/>
</dbReference>
<dbReference type="CDD" id="cd06260">
    <property type="entry name" value="DUF820-like"/>
    <property type="match status" value="1"/>
</dbReference>
<evidence type="ECO:0000259" key="1">
    <source>
        <dbReference type="Pfam" id="PF05685"/>
    </source>
</evidence>
<dbReference type="InterPro" id="IPR008538">
    <property type="entry name" value="Uma2"/>
</dbReference>
<dbReference type="Pfam" id="PF05685">
    <property type="entry name" value="Uma2"/>
    <property type="match status" value="1"/>
</dbReference>
<dbReference type="Gene3D" id="3.90.1570.10">
    <property type="entry name" value="tt1808, chain A"/>
    <property type="match status" value="1"/>
</dbReference>
<protein>
    <submittedName>
        <fullName evidence="2">Uma2 family endonuclease</fullName>
    </submittedName>
</protein>
<proteinExistence type="predicted"/>
<dbReference type="Proteomes" id="UP001155040">
    <property type="component" value="Unassembled WGS sequence"/>
</dbReference>
<keyword evidence="2" id="KW-0255">Endonuclease</keyword>
<reference evidence="2" key="1">
    <citation type="submission" date="2022-08" db="EMBL/GenBank/DDBJ databases">
        <title>Genomic Encyclopedia of Type Strains, Phase V (KMG-V): Genome sequencing to study the core and pangenomes of soil and plant-associated prokaryotes.</title>
        <authorList>
            <person name="Whitman W."/>
        </authorList>
    </citation>
    <scope>NUCLEOTIDE SEQUENCE</scope>
    <source>
        <strain evidence="2">SP3012</strain>
    </source>
</reference>
<organism evidence="2 3">
    <name type="scientific">Salinibacter ruber</name>
    <dbReference type="NCBI Taxonomy" id="146919"/>
    <lineage>
        <taxon>Bacteria</taxon>
        <taxon>Pseudomonadati</taxon>
        <taxon>Rhodothermota</taxon>
        <taxon>Rhodothermia</taxon>
        <taxon>Rhodothermales</taxon>
        <taxon>Salinibacteraceae</taxon>
        <taxon>Salinibacter</taxon>
    </lineage>
</organism>
<dbReference type="SUPFAM" id="SSF52980">
    <property type="entry name" value="Restriction endonuclease-like"/>
    <property type="match status" value="1"/>
</dbReference>
<dbReference type="InterPro" id="IPR011335">
    <property type="entry name" value="Restrct_endonuc-II-like"/>
</dbReference>
<gene>
    <name evidence="2" type="ORF">GGQ01_000714</name>
</gene>
<feature type="domain" description="Putative restriction endonuclease" evidence="1">
    <location>
        <begin position="9"/>
        <end position="173"/>
    </location>
</feature>
<dbReference type="EMBL" id="JANUBF010000003">
    <property type="protein sequence ID" value="MCS4035666.1"/>
    <property type="molecule type" value="Genomic_DNA"/>
</dbReference>
<keyword evidence="2" id="KW-0540">Nuclease</keyword>
<dbReference type="PANTHER" id="PTHR36558:SF1">
    <property type="entry name" value="RESTRICTION ENDONUCLEASE DOMAIN-CONTAINING PROTEIN-RELATED"/>
    <property type="match status" value="1"/>
</dbReference>
<dbReference type="AlphaFoldDB" id="A0A9X2ZXR6"/>
<evidence type="ECO:0000313" key="3">
    <source>
        <dbReference type="Proteomes" id="UP001155040"/>
    </source>
</evidence>
<accession>A0A9X2ZXR6</accession>
<name>A0A9X2ZXR6_9BACT</name>
<dbReference type="InterPro" id="IPR012296">
    <property type="entry name" value="Nuclease_put_TT1808"/>
</dbReference>
<evidence type="ECO:0000313" key="2">
    <source>
        <dbReference type="EMBL" id="MCS4035666.1"/>
    </source>
</evidence>
<dbReference type="PANTHER" id="PTHR36558">
    <property type="entry name" value="GLR1098 PROTEIN"/>
    <property type="match status" value="1"/>
</dbReference>
<sequence>MNDEPIPAEEYLERERAAPQERHEYIDGWVVRVSGASIEHNFIVSNLNRELGNQLRETDCRVTTNDLRVTFPSLDKYAYPDVVAFCGEPELEEEHLDMLYNPTLIVEVLSPTTEDYDHGKKFSRYRRIDTLQEYLLVAQDAPHVEHYVRQDDGSWRLTDTDGLDATITLPSIEAELPLDEVYLDVLEDEESFRAE</sequence>
<comment type="caution">
    <text evidence="2">The sequence shown here is derived from an EMBL/GenBank/DDBJ whole genome shotgun (WGS) entry which is preliminary data.</text>
</comment>
<dbReference type="RefSeq" id="WP_219770310.1">
    <property type="nucleotide sequence ID" value="NZ_JACIFG010000005.1"/>
</dbReference>
<keyword evidence="2" id="KW-0378">Hydrolase</keyword>